<dbReference type="Pfam" id="PF05860">
    <property type="entry name" value="TPS"/>
    <property type="match status" value="1"/>
</dbReference>
<evidence type="ECO:0000256" key="1">
    <source>
        <dbReference type="ARBA" id="ARBA00004613"/>
    </source>
</evidence>
<dbReference type="SUPFAM" id="SSF51126">
    <property type="entry name" value="Pectin lyase-like"/>
    <property type="match status" value="1"/>
</dbReference>
<protein>
    <submittedName>
        <fullName evidence="5">Filamentous hemagglutinin family protein</fullName>
    </submittedName>
</protein>
<evidence type="ECO:0000313" key="6">
    <source>
        <dbReference type="Proteomes" id="UP001549164"/>
    </source>
</evidence>
<evidence type="ECO:0000313" key="5">
    <source>
        <dbReference type="EMBL" id="MET3602066.1"/>
    </source>
</evidence>
<gene>
    <name evidence="5" type="ORF">ABID12_004033</name>
</gene>
<dbReference type="PANTHER" id="PTHR12338:SF8">
    <property type="entry name" value="HEME_HEMOPEXIN-BINDING PROTEIN"/>
    <property type="match status" value="1"/>
</dbReference>
<proteinExistence type="predicted"/>
<dbReference type="RefSeq" id="WP_354435828.1">
    <property type="nucleotide sequence ID" value="NZ_JBEPLY010000020.1"/>
</dbReference>
<dbReference type="InterPro" id="IPR011493">
    <property type="entry name" value="GLUG"/>
</dbReference>
<dbReference type="Gene3D" id="2.160.20.10">
    <property type="entry name" value="Single-stranded right-handed beta-helix, Pectin lyase-like"/>
    <property type="match status" value="1"/>
</dbReference>
<dbReference type="NCBIfam" id="TIGR01901">
    <property type="entry name" value="adhes_NPXG"/>
    <property type="match status" value="1"/>
</dbReference>
<dbReference type="SMART" id="SM00912">
    <property type="entry name" value="Haemagg_act"/>
    <property type="match status" value="1"/>
</dbReference>
<comment type="subcellular location">
    <subcellularLocation>
        <location evidence="1">Secreted</location>
    </subcellularLocation>
</comment>
<name>A0ABV2IGK0_9HYPH</name>
<dbReference type="Pfam" id="PF18676">
    <property type="entry name" value="MBG_2"/>
    <property type="match status" value="8"/>
</dbReference>
<dbReference type="Gene3D" id="2.160.20.110">
    <property type="match status" value="3"/>
</dbReference>
<dbReference type="InterPro" id="IPR041286">
    <property type="entry name" value="MBG_2"/>
</dbReference>
<dbReference type="Pfam" id="PF07581">
    <property type="entry name" value="Glug"/>
    <property type="match status" value="11"/>
</dbReference>
<dbReference type="EMBL" id="JBEPLY010000020">
    <property type="protein sequence ID" value="MET3602066.1"/>
    <property type="molecule type" value="Genomic_DNA"/>
</dbReference>
<keyword evidence="6" id="KW-1185">Reference proteome</keyword>
<dbReference type="InterPro" id="IPR050909">
    <property type="entry name" value="Bact_Autotransporter_VF"/>
</dbReference>
<dbReference type="PANTHER" id="PTHR12338">
    <property type="entry name" value="AUTOTRANSPORTER"/>
    <property type="match status" value="1"/>
</dbReference>
<sequence length="2132" mass="211450">MPMPSIADRHLALAPFAGGERHAFRPKRLQAVLLATAAVSALGASPAFSEGGLPVGASVVSGAASIETTGSAMTVRQGSKRAIVNWNDFSIGQGNRVDFVQPDVHSAILNRVTGNTRSSIAGAMTGNGQVFLVNPNGIAITPTGTVKVGGGFVASTLDIINDDFMSGNMVFRGNGASSTVSNEGVVTIGRGGYAALMGGKVKNSGLIAVPYGKAGLGAGEEITLDLSGDGFMQVAVPSSLVDDGEALVENSGKVTAEGGVIVMKAATARVAARNAVNLSGVAKARSVSGRNGKITLGGGAGGKVKVSGTISTRAQQAEPKTTKGGAIEVTGLEINIDDAVIDASGYGAGGKVRIGGDWQGTGDIPHADILTVSAGTVISADAVSEGNGGSVVLWSDHRTAFAGRISATGATGTGGDAEVSGKAVLSYTGFADLTGASGFGSLLLDPYNVTISNAADQTSSGFTASGDNSVINVTTLQNALAGANVTVSTGAGGSQDGDITVADAVTWNSGSTLTLSAYRNIAVNASLSGGTGSRIVLRADSSATGSGTVSFGSGITATADGGVSLYYNPSSYSAPVDYAANAGVGTTLTAYMLVNTLDNLQAINATPESLAGTYALGKNIDASATAGLNDGAGFEPIGTYRTRFKGTFDGDGHVITGLTINRSDTDYVGLFGYAGSGSILRNVGLVGGSVSGSGYVGGLAGYNYGKISNAYATGSVSGGSYYVGGLIGYNFDGKISNAYATGSVSGGSYYVGGLVGFNDDGTISNAYATGSVSGGGDVGGLVGFNNDGTISNAYATASVSGDRYVGGLVGFNNDSGTISNAYASGSVSGDSYVGGLVGFNDSDTITASYFDTDKTNQSNGVGGGSAAGVTGLTTAEARTQAGYTGFDFDNTWYQAGDMRPILRSEAAASVDGVITVSNLHQLALMGADLSASYRLSGDIDASATDAAADDYDASGIWGAGGFVPIGTSFSSAFAGTFDGDGHVISGLAINRPDTSYVGLFGLADSRSILRNVGLDGGIVTGNLYFGGLVGVNAGTISNAYATGSVMGSGDFVGGLVGFNRGTISNAYATGSVMGRGEFVGGLVGYNEGGTISNAYATGIVTGSGKAVGGLVGYNDGGTISNAYATGSVAGGSNVGGLVGYNDGGTINNAYATGSVTGGYDVGGLVGYNDAGTISNAYATGRVTGSGYYAGGLVGFNRGTISNAYATGSVSSPDHVGGLVGGTLSGTISYAYATGSVTGGSYVGGLVGSNSGATITASYFDTDTTNQSNGVGSGDGEVTGLTTEEFQDTAEFYARALAAGWNFETVWAPPSEGYYPELYALSDVVFVKTDGQTITYGDAPGTLTYSVYGGHSGAGVFAPTLTTDATATSNVGSYAITGQSSLVGDDGIIYRTVYGPGEIEISPRAITVTADDTSKIYGDTASLSYKVTSGTLVNGDTLSGALASDGAAATADAADYLITRGTLANSNYAISFVNGNLQVDKAILTITANGGSMVYGNAVPNDLGYTTGGWKNDQTSALLSGVTVGSDATGTSDVGAGYITIASGGMLSGDAAGNYAFDYVNGSFAVTPRALVVTASDASKTYGDAFTPTQFAVTGLVNGDQVDAVTLTSAGAAVAANAGSYDIIAANATGSGLSNYAINYVDGTLTVAKAKLTVTADNGAMIYGDVVPTIGYSVSGWKNGQGDALLTGVNVATDATSTSNVGNAYATMAASGNLTGAASGNYTLEHVNGSFAVTPRALTVTASDAVKTYGDTASLTGFTTTGLVNGDSVAAVSEKSLGADAEADAGVYDIIASAATGTGLSNYDISYGMGTLTVDKAALTVTADNGSMIYGDAVPMIGYAVSGWKNGQNGSLLSGVVVTTDATSSSDVGTGYSTAASRGALLGAAAGNYDISYQDGSMTVERRAITVAANAGAKTYGDLGLLTYTVGGMGLANGDRLSGKLESDGQAMLANVGSYAVTQGSVTDAFNRNYAISYRANTLAVTPRPITLTADDAVKQLGTQAGVLGWQVTAGNLVDGGASLNGSPASRGAPSSATVGTYAITAGSLTDAENPNYAITFLPGQLEVLPVLAPSAPAGGVPLPGQQFDPYTLAGGSLQEALFADNINPPGTLIVTDQSPISNAACDAGPQVLFICP</sequence>
<organism evidence="5 6">
    <name type="scientific">Martelella mangrovi</name>
    <dbReference type="NCBI Taxonomy" id="1397477"/>
    <lineage>
        <taxon>Bacteria</taxon>
        <taxon>Pseudomonadati</taxon>
        <taxon>Pseudomonadota</taxon>
        <taxon>Alphaproteobacteria</taxon>
        <taxon>Hyphomicrobiales</taxon>
        <taxon>Aurantimonadaceae</taxon>
        <taxon>Martelella</taxon>
    </lineage>
</organism>
<evidence type="ECO:0000259" key="4">
    <source>
        <dbReference type="SMART" id="SM00912"/>
    </source>
</evidence>
<comment type="caution">
    <text evidence="5">The sequence shown here is derived from an EMBL/GenBank/DDBJ whole genome shotgun (WGS) entry which is preliminary data.</text>
</comment>
<evidence type="ECO:0000256" key="3">
    <source>
        <dbReference type="ARBA" id="ARBA00022729"/>
    </source>
</evidence>
<dbReference type="Gene3D" id="3.30.160.710">
    <property type="match status" value="3"/>
</dbReference>
<evidence type="ECO:0000256" key="2">
    <source>
        <dbReference type="ARBA" id="ARBA00022525"/>
    </source>
</evidence>
<reference evidence="5 6" key="1">
    <citation type="submission" date="2024-06" db="EMBL/GenBank/DDBJ databases">
        <title>Genomic Encyclopedia of Type Strains, Phase IV (KMG-IV): sequencing the most valuable type-strain genomes for metagenomic binning, comparative biology and taxonomic classification.</title>
        <authorList>
            <person name="Goeker M."/>
        </authorList>
    </citation>
    <scope>NUCLEOTIDE SEQUENCE [LARGE SCALE GENOMIC DNA]</scope>
    <source>
        <strain evidence="5 6">DSM 28102</strain>
    </source>
</reference>
<feature type="domain" description="Filamentous haemagglutinin FhaB/tRNA nuclease CdiA-like TPS" evidence="4">
    <location>
        <begin position="50"/>
        <end position="163"/>
    </location>
</feature>
<dbReference type="InterPro" id="IPR012334">
    <property type="entry name" value="Pectin_lyas_fold"/>
</dbReference>
<keyword evidence="2" id="KW-0964">Secreted</keyword>
<accession>A0ABV2IGK0</accession>
<dbReference type="Proteomes" id="UP001549164">
    <property type="component" value="Unassembled WGS sequence"/>
</dbReference>
<keyword evidence="3" id="KW-0732">Signal</keyword>
<dbReference type="InterPro" id="IPR011050">
    <property type="entry name" value="Pectin_lyase_fold/virulence"/>
</dbReference>
<dbReference type="InterPro" id="IPR008638">
    <property type="entry name" value="FhaB/CdiA-like_TPS"/>
</dbReference>